<name>A0A2I6SGW5_9VIRU</name>
<protein>
    <submittedName>
        <fullName evidence="2">Uncharacterized protein</fullName>
    </submittedName>
</protein>
<gene>
    <name evidence="2" type="ORF">MmBV_CMP6</name>
</gene>
<keyword evidence="1" id="KW-1133">Transmembrane helix</keyword>
<keyword evidence="1" id="KW-0812">Transmembrane</keyword>
<proteinExistence type="predicted"/>
<accession>A0A2I6SGW5</accession>
<organism evidence="2">
    <name type="scientific">Microplitis mediator bracovirus</name>
    <dbReference type="NCBI Taxonomy" id="1836595"/>
    <lineage>
        <taxon>Viruses</taxon>
        <taxon>Viruses incertae sedis</taxon>
        <taxon>Polydnaviriformidae</taxon>
        <taxon>Bracoviriform</taxon>
    </lineage>
</organism>
<keyword evidence="1" id="KW-0472">Membrane</keyword>
<evidence type="ECO:0000256" key="1">
    <source>
        <dbReference type="SAM" id="Phobius"/>
    </source>
</evidence>
<dbReference type="EMBL" id="MG384816">
    <property type="protein sequence ID" value="AUO16811.1"/>
    <property type="molecule type" value="Genomic_DNA"/>
</dbReference>
<reference evidence="2" key="1">
    <citation type="submission" date="2017-10" db="EMBL/GenBank/DDBJ databases">
        <authorList>
            <person name="Banno H."/>
            <person name="Chua N.-H."/>
        </authorList>
    </citation>
    <scope>NUCLEOTIDE SEQUENCE</scope>
    <source>
        <strain evidence="2">HeBei</strain>
    </source>
</reference>
<feature type="transmembrane region" description="Helical" evidence="1">
    <location>
        <begin position="63"/>
        <end position="80"/>
    </location>
</feature>
<evidence type="ECO:0000313" key="2">
    <source>
        <dbReference type="EMBL" id="AUO16811.1"/>
    </source>
</evidence>
<sequence>MSSRLPCPLGIAEIHVTSYTSICLSNKQQHSLKINYLIITSISNNNIILLTKHIDISTISDVSLMYTFGFGLSLISLIFLNQI</sequence>